<accession>A0A2W1JBW9</accession>
<dbReference type="OrthoDB" id="582684at2"/>
<sequence>MDSALYYVLRSQANSNYLTAHPNPDTAVAYLLVFSEQFDALSYLNTHGSEVAQHFQVETLPTRQLRGVLDRWQLQGIGLVQDPLLPRIEFLQVEKS</sequence>
<name>A0A2W1JBW9_9CYAN</name>
<evidence type="ECO:0000313" key="1">
    <source>
        <dbReference type="EMBL" id="PZD71499.1"/>
    </source>
</evidence>
<protein>
    <submittedName>
        <fullName evidence="1">Uncharacterized protein</fullName>
    </submittedName>
</protein>
<evidence type="ECO:0000313" key="2">
    <source>
        <dbReference type="Proteomes" id="UP000248857"/>
    </source>
</evidence>
<gene>
    <name evidence="1" type="ORF">C1752_06119</name>
</gene>
<organism evidence="1 2">
    <name type="scientific">Acaryochloris thomasi RCC1774</name>
    <dbReference type="NCBI Taxonomy" id="1764569"/>
    <lineage>
        <taxon>Bacteria</taxon>
        <taxon>Bacillati</taxon>
        <taxon>Cyanobacteriota</taxon>
        <taxon>Cyanophyceae</taxon>
        <taxon>Acaryochloridales</taxon>
        <taxon>Acaryochloridaceae</taxon>
        <taxon>Acaryochloris</taxon>
        <taxon>Acaryochloris thomasi</taxon>
    </lineage>
</organism>
<dbReference type="AlphaFoldDB" id="A0A2W1JBW9"/>
<comment type="caution">
    <text evidence="1">The sequence shown here is derived from an EMBL/GenBank/DDBJ whole genome shotgun (WGS) entry which is preliminary data.</text>
</comment>
<reference evidence="1 2" key="1">
    <citation type="journal article" date="2018" name="Sci. Rep.">
        <title>A novel species of the marine cyanobacterium Acaryochloris with a unique pigment content and lifestyle.</title>
        <authorList>
            <person name="Partensky F."/>
            <person name="Six C."/>
            <person name="Ratin M."/>
            <person name="Garczarek L."/>
            <person name="Vaulot D."/>
            <person name="Probert I."/>
            <person name="Calteau A."/>
            <person name="Gourvil P."/>
            <person name="Marie D."/>
            <person name="Grebert T."/>
            <person name="Bouchier C."/>
            <person name="Le Panse S."/>
            <person name="Gachenot M."/>
            <person name="Rodriguez F."/>
            <person name="Garrido J.L."/>
        </authorList>
    </citation>
    <scope>NUCLEOTIDE SEQUENCE [LARGE SCALE GENOMIC DNA]</scope>
    <source>
        <strain evidence="1 2">RCC1774</strain>
    </source>
</reference>
<dbReference type="RefSeq" id="WP_110987924.1">
    <property type="nucleotide sequence ID" value="NZ_CAWNWM010000016.1"/>
</dbReference>
<keyword evidence="2" id="KW-1185">Reference proteome</keyword>
<dbReference type="EMBL" id="PQWO01000016">
    <property type="protein sequence ID" value="PZD71499.1"/>
    <property type="molecule type" value="Genomic_DNA"/>
</dbReference>
<proteinExistence type="predicted"/>
<dbReference type="Proteomes" id="UP000248857">
    <property type="component" value="Unassembled WGS sequence"/>
</dbReference>